<evidence type="ECO:0000313" key="3">
    <source>
        <dbReference type="EMBL" id="CAK70367.1"/>
    </source>
</evidence>
<dbReference type="OrthoDB" id="310629at2759"/>
<accession>A0CHV0</accession>
<dbReference type="InterPro" id="IPR000719">
    <property type="entry name" value="Prot_kinase_dom"/>
</dbReference>
<dbReference type="InterPro" id="IPR008271">
    <property type="entry name" value="Ser/Thr_kinase_AS"/>
</dbReference>
<dbReference type="InParanoid" id="A0CHV0"/>
<evidence type="ECO:0000256" key="1">
    <source>
        <dbReference type="SAM" id="Coils"/>
    </source>
</evidence>
<dbReference type="eggNOG" id="KOG0032">
    <property type="taxonomic scope" value="Eukaryota"/>
</dbReference>
<dbReference type="OMA" id="IKENVMW"/>
<organism evidence="3 4">
    <name type="scientific">Paramecium tetraurelia</name>
    <dbReference type="NCBI Taxonomy" id="5888"/>
    <lineage>
        <taxon>Eukaryota</taxon>
        <taxon>Sar</taxon>
        <taxon>Alveolata</taxon>
        <taxon>Ciliophora</taxon>
        <taxon>Intramacronucleata</taxon>
        <taxon>Oligohymenophorea</taxon>
        <taxon>Peniculida</taxon>
        <taxon>Parameciidae</taxon>
        <taxon>Paramecium</taxon>
    </lineage>
</organism>
<keyword evidence="4" id="KW-1185">Reference proteome</keyword>
<feature type="domain" description="Protein kinase" evidence="2">
    <location>
        <begin position="28"/>
        <end position="299"/>
    </location>
</feature>
<dbReference type="PROSITE" id="PS50011">
    <property type="entry name" value="PROTEIN_KINASE_DOM"/>
    <property type="match status" value="1"/>
</dbReference>
<dbReference type="InterPro" id="IPR011009">
    <property type="entry name" value="Kinase-like_dom_sf"/>
</dbReference>
<dbReference type="GeneID" id="5023549"/>
<dbReference type="HOGENOM" id="CLU_385658_0_0_1"/>
<reference evidence="3 4" key="1">
    <citation type="journal article" date="2006" name="Nature">
        <title>Global trends of whole-genome duplications revealed by the ciliate Paramecium tetraurelia.</title>
        <authorList>
            <consortium name="Genoscope"/>
            <person name="Aury J.-M."/>
            <person name="Jaillon O."/>
            <person name="Duret L."/>
            <person name="Noel B."/>
            <person name="Jubin C."/>
            <person name="Porcel B.M."/>
            <person name="Segurens B."/>
            <person name="Daubin V."/>
            <person name="Anthouard V."/>
            <person name="Aiach N."/>
            <person name="Arnaiz O."/>
            <person name="Billaut A."/>
            <person name="Beisson J."/>
            <person name="Blanc I."/>
            <person name="Bouhouche K."/>
            <person name="Camara F."/>
            <person name="Duharcourt S."/>
            <person name="Guigo R."/>
            <person name="Gogendeau D."/>
            <person name="Katinka M."/>
            <person name="Keller A.-M."/>
            <person name="Kissmehl R."/>
            <person name="Klotz C."/>
            <person name="Koll F."/>
            <person name="Le Moue A."/>
            <person name="Lepere C."/>
            <person name="Malinsky S."/>
            <person name="Nowacki M."/>
            <person name="Nowak J.K."/>
            <person name="Plattner H."/>
            <person name="Poulain J."/>
            <person name="Ruiz F."/>
            <person name="Serrano V."/>
            <person name="Zagulski M."/>
            <person name="Dessen P."/>
            <person name="Betermier M."/>
            <person name="Weissenbach J."/>
            <person name="Scarpelli C."/>
            <person name="Schachter V."/>
            <person name="Sperling L."/>
            <person name="Meyer E."/>
            <person name="Cohen J."/>
            <person name="Wincker P."/>
        </authorList>
    </citation>
    <scope>NUCLEOTIDE SEQUENCE [LARGE SCALE GENOMIC DNA]</scope>
    <source>
        <strain evidence="3 4">Stock d4-2</strain>
    </source>
</reference>
<dbReference type="SUPFAM" id="SSF56112">
    <property type="entry name" value="Protein kinase-like (PK-like)"/>
    <property type="match status" value="1"/>
</dbReference>
<protein>
    <recommendedName>
        <fullName evidence="2">Protein kinase domain-containing protein</fullName>
    </recommendedName>
</protein>
<proteinExistence type="predicted"/>
<dbReference type="GO" id="GO:0004674">
    <property type="term" value="F:protein serine/threonine kinase activity"/>
    <property type="evidence" value="ECO:0000318"/>
    <property type="project" value="GO_Central"/>
</dbReference>
<dbReference type="RefSeq" id="XP_001437764.1">
    <property type="nucleotide sequence ID" value="XM_001437727.1"/>
</dbReference>
<dbReference type="PROSITE" id="PS00108">
    <property type="entry name" value="PROTEIN_KINASE_ST"/>
    <property type="match status" value="1"/>
</dbReference>
<dbReference type="Pfam" id="PF00069">
    <property type="entry name" value="Pkinase"/>
    <property type="match status" value="1"/>
</dbReference>
<dbReference type="SMART" id="SM00220">
    <property type="entry name" value="S_TKc"/>
    <property type="match status" value="1"/>
</dbReference>
<dbReference type="KEGG" id="ptm:GSPATT00038469001"/>
<dbReference type="PANTHER" id="PTHR44167">
    <property type="entry name" value="OVARIAN-SPECIFIC SERINE/THREONINE-PROTEIN KINASE LOK-RELATED"/>
    <property type="match status" value="1"/>
</dbReference>
<sequence>MIQQNQYPQLKEGTIIDVSSPNQPIKQFKILELLGMGQEGAVYRAKSFNQGQNQNEVAIKFSTYIKENVMWFYQKIIEYQNKYELPNSSNYAPSNIIRIYDAFQWNNFYVLVMELGQIDLYKYIEQNKNKLTIQQKSSICLQILTSIVFIHSQNLFHRDIKPENYMMVDQQIKLIDFGLIKFFNVDQNRMTLAVGTKLFQAPEIIQGKPDYTMAVDVWAMAFVFYEIIKGTQLLDVKTNQELEEIVKRHISDQNQIYTKIDELQISEEWKHTIKRMLHPDPNQRITAREAQEKLSKNFIMKMAILNQTPVTTNFVKQQLNANNGQSQYQSLQQLITQQINALVMPLQGPSFNNNQQQQKEQSIKLLCNLKEQIIKALNQLENNPIQVLQTNGSDPSQENQKQNQAVFRKDLPPIIASKLNEIKKTMQEIEEKSISSQQEADLDDNFQKIKAEIEILNKITLNFENKQLEYKQVQQTVEILKQKQKMLIQKEILEETQKELQTQIKSINDGQLKRETDNFQLQINKLEQQMITLNYYQDQKAKQQQIINDLEQKLTQLSDLDLEVRKQKDEILDLRIKLQFLDSIKSEKLKNEQYITQLKEDIARLNSYKAQFEQLKLEIQELQQSLQQLSTIEADVKTVKEQLIATKAKLRELPIEKQKLENYNKEIDKLKEETKILDQIQQRNEILNQQIKGFIEQRNLKLEKEEEEKKLQLEKEQLEKDLQKQIIPRATTLRK</sequence>
<evidence type="ECO:0000313" key="4">
    <source>
        <dbReference type="Proteomes" id="UP000000600"/>
    </source>
</evidence>
<dbReference type="AlphaFoldDB" id="A0CHV0"/>
<name>A0CHV0_PARTE</name>
<dbReference type="GO" id="GO:0005524">
    <property type="term" value="F:ATP binding"/>
    <property type="evidence" value="ECO:0007669"/>
    <property type="project" value="InterPro"/>
</dbReference>
<evidence type="ECO:0000259" key="2">
    <source>
        <dbReference type="PROSITE" id="PS50011"/>
    </source>
</evidence>
<dbReference type="Proteomes" id="UP000000600">
    <property type="component" value="Unassembled WGS sequence"/>
</dbReference>
<feature type="coiled-coil region" evidence="1">
    <location>
        <begin position="463"/>
        <end position="724"/>
    </location>
</feature>
<dbReference type="Gene3D" id="3.30.200.20">
    <property type="entry name" value="Phosphorylase Kinase, domain 1"/>
    <property type="match status" value="1"/>
</dbReference>
<dbReference type="PANTHER" id="PTHR44167:SF18">
    <property type="entry name" value="PROTEIN KINASE DOMAIN-CONTAINING PROTEIN"/>
    <property type="match status" value="1"/>
</dbReference>
<gene>
    <name evidence="3" type="ORF">GSPATT00038469001</name>
</gene>
<dbReference type="EMBL" id="CT868079">
    <property type="protein sequence ID" value="CAK70367.1"/>
    <property type="molecule type" value="Genomic_DNA"/>
</dbReference>
<dbReference type="Gene3D" id="1.10.510.10">
    <property type="entry name" value="Transferase(Phosphotransferase) domain 1"/>
    <property type="match status" value="1"/>
</dbReference>
<keyword evidence="1" id="KW-0175">Coiled coil</keyword>